<comment type="caution">
    <text evidence="2">The sequence shown here is derived from an EMBL/GenBank/DDBJ whole genome shotgun (WGS) entry which is preliminary data.</text>
</comment>
<dbReference type="RefSeq" id="WP_190136178.1">
    <property type="nucleotide sequence ID" value="NZ_BNBT01000032.1"/>
</dbReference>
<proteinExistence type="predicted"/>
<feature type="region of interest" description="Disordered" evidence="1">
    <location>
        <begin position="1"/>
        <end position="21"/>
    </location>
</feature>
<evidence type="ECO:0000313" key="2">
    <source>
        <dbReference type="EMBL" id="GHE56633.1"/>
    </source>
</evidence>
<dbReference type="InterPro" id="IPR046300">
    <property type="entry name" value="DUF6415"/>
</dbReference>
<protein>
    <submittedName>
        <fullName evidence="2">Uncharacterized protein</fullName>
    </submittedName>
</protein>
<sequence length="133" mass="14411">MPLHFPHRPRQMPGPPSAAAVNGAPTWTDIERDVRLGLALADGRATGEVADVLRARLRGYLTLLVDDAEAYAAALAEGRSKDVASSTIRRARVLVQQRSPETDPATHLRLLSKAVDCTARYAAAARQIRHRGP</sequence>
<evidence type="ECO:0000313" key="3">
    <source>
        <dbReference type="Proteomes" id="UP000608024"/>
    </source>
</evidence>
<gene>
    <name evidence="2" type="ORF">GCM10018785_27450</name>
</gene>
<accession>A0A919DLI0</accession>
<evidence type="ECO:0000256" key="1">
    <source>
        <dbReference type="SAM" id="MobiDB-lite"/>
    </source>
</evidence>
<keyword evidence="3" id="KW-1185">Reference proteome</keyword>
<dbReference type="AlphaFoldDB" id="A0A919DLI0"/>
<reference evidence="2" key="2">
    <citation type="submission" date="2020-09" db="EMBL/GenBank/DDBJ databases">
        <authorList>
            <person name="Sun Q."/>
            <person name="Ohkuma M."/>
        </authorList>
    </citation>
    <scope>NUCLEOTIDE SEQUENCE</scope>
    <source>
        <strain evidence="2">JCM 4784</strain>
    </source>
</reference>
<dbReference type="EMBL" id="BNBT01000032">
    <property type="protein sequence ID" value="GHE56633.1"/>
    <property type="molecule type" value="Genomic_DNA"/>
</dbReference>
<name>A0A919DLI0_9ACTN</name>
<dbReference type="Proteomes" id="UP000608024">
    <property type="component" value="Unassembled WGS sequence"/>
</dbReference>
<feature type="compositionally biased region" description="Basic residues" evidence="1">
    <location>
        <begin position="1"/>
        <end position="10"/>
    </location>
</feature>
<dbReference type="Pfam" id="PF19979">
    <property type="entry name" value="DUF6415"/>
    <property type="match status" value="1"/>
</dbReference>
<reference evidence="2" key="1">
    <citation type="journal article" date="2014" name="Int. J. Syst. Evol. Microbiol.">
        <title>Complete genome sequence of Corynebacterium casei LMG S-19264T (=DSM 44701T), isolated from a smear-ripened cheese.</title>
        <authorList>
            <consortium name="US DOE Joint Genome Institute (JGI-PGF)"/>
            <person name="Walter F."/>
            <person name="Albersmeier A."/>
            <person name="Kalinowski J."/>
            <person name="Ruckert C."/>
        </authorList>
    </citation>
    <scope>NUCLEOTIDE SEQUENCE</scope>
    <source>
        <strain evidence="2">JCM 4784</strain>
    </source>
</reference>
<organism evidence="2 3">
    <name type="scientific">Streptomyces longispororuber</name>
    <dbReference type="NCBI Taxonomy" id="68230"/>
    <lineage>
        <taxon>Bacteria</taxon>
        <taxon>Bacillati</taxon>
        <taxon>Actinomycetota</taxon>
        <taxon>Actinomycetes</taxon>
        <taxon>Kitasatosporales</taxon>
        <taxon>Streptomycetaceae</taxon>
        <taxon>Streptomyces</taxon>
    </lineage>
</organism>